<keyword evidence="6 8" id="KW-1133">Transmembrane helix</keyword>
<evidence type="ECO:0000256" key="2">
    <source>
        <dbReference type="ARBA" id="ARBA00009142"/>
    </source>
</evidence>
<dbReference type="InterPro" id="IPR002781">
    <property type="entry name" value="TM_pro_TauE-like"/>
</dbReference>
<dbReference type="EMBL" id="JABBXH010000008">
    <property type="protein sequence ID" value="NMP33364.1"/>
    <property type="molecule type" value="Genomic_DNA"/>
</dbReference>
<evidence type="ECO:0000313" key="10">
    <source>
        <dbReference type="Proteomes" id="UP000568664"/>
    </source>
</evidence>
<keyword evidence="7 8" id="KW-0472">Membrane</keyword>
<keyword evidence="4 8" id="KW-1003">Cell membrane</keyword>
<feature type="transmembrane region" description="Helical" evidence="8">
    <location>
        <begin position="80"/>
        <end position="101"/>
    </location>
</feature>
<protein>
    <recommendedName>
        <fullName evidence="8">Probable membrane transporter protein</fullName>
    </recommendedName>
</protein>
<accession>A0A7Y0Q7R7</accession>
<feature type="transmembrane region" description="Helical" evidence="8">
    <location>
        <begin position="107"/>
        <end position="126"/>
    </location>
</feature>
<feature type="transmembrane region" description="Helical" evidence="8">
    <location>
        <begin position="7"/>
        <end position="27"/>
    </location>
</feature>
<comment type="subcellular location">
    <subcellularLocation>
        <location evidence="1 8">Cell membrane</location>
        <topology evidence="1 8">Multi-pass membrane protein</topology>
    </subcellularLocation>
</comment>
<gene>
    <name evidence="9" type="ORF">HII17_17590</name>
</gene>
<dbReference type="RefSeq" id="WP_169076686.1">
    <property type="nucleotide sequence ID" value="NZ_JABBXH010000008.1"/>
</dbReference>
<proteinExistence type="inferred from homology"/>
<comment type="caution">
    <text evidence="9">The sequence shown here is derived from an EMBL/GenBank/DDBJ whole genome shotgun (WGS) entry which is preliminary data.</text>
</comment>
<organism evidence="9 10">
    <name type="scientific">Thalassotalea algicola</name>
    <dbReference type="NCBI Taxonomy" id="2716224"/>
    <lineage>
        <taxon>Bacteria</taxon>
        <taxon>Pseudomonadati</taxon>
        <taxon>Pseudomonadota</taxon>
        <taxon>Gammaproteobacteria</taxon>
        <taxon>Alteromonadales</taxon>
        <taxon>Colwelliaceae</taxon>
        <taxon>Thalassotalea</taxon>
    </lineage>
</organism>
<dbReference type="PANTHER" id="PTHR30269:SF25">
    <property type="entry name" value="MEMBRANE TRANSPORTER PROTEIN-RELATED"/>
    <property type="match status" value="1"/>
</dbReference>
<evidence type="ECO:0000256" key="5">
    <source>
        <dbReference type="ARBA" id="ARBA00022692"/>
    </source>
</evidence>
<dbReference type="Proteomes" id="UP000568664">
    <property type="component" value="Unassembled WGS sequence"/>
</dbReference>
<dbReference type="Pfam" id="PF01925">
    <property type="entry name" value="TauE"/>
    <property type="match status" value="1"/>
</dbReference>
<sequence>MESMLDITMWVTICSVGFVAGFIDAIAGGGGMLTVPTLLASGLPPHVALGTNKLASTFGSSTASVTFYKKKLFNPIFWRYALIYTAIGAIIGTIIVSYISTELLEKGLPILIMLTALYTLFAKNACNDELGLPKFTKRLTIKQSVQGSILGFYDGVAGPGTGAFWMASSSVLYKMNLLLSSGLARSCNFVSNICSLFTFIYLGHVNLLLGIAMGVFMMVGAWVGAHSAIKFGSKFIRPIFILVVIGISLNLAYQAWL</sequence>
<keyword evidence="10" id="KW-1185">Reference proteome</keyword>
<dbReference type="AlphaFoldDB" id="A0A7Y0Q7R7"/>
<dbReference type="GO" id="GO:0005886">
    <property type="term" value="C:plasma membrane"/>
    <property type="evidence" value="ECO:0007669"/>
    <property type="project" value="UniProtKB-SubCell"/>
</dbReference>
<dbReference type="PANTHER" id="PTHR30269">
    <property type="entry name" value="TRANSMEMBRANE PROTEIN YFCA"/>
    <property type="match status" value="1"/>
</dbReference>
<keyword evidence="5 8" id="KW-0812">Transmembrane</keyword>
<evidence type="ECO:0000256" key="3">
    <source>
        <dbReference type="ARBA" id="ARBA00022448"/>
    </source>
</evidence>
<evidence type="ECO:0000256" key="8">
    <source>
        <dbReference type="RuleBase" id="RU363041"/>
    </source>
</evidence>
<keyword evidence="3" id="KW-0813">Transport</keyword>
<evidence type="ECO:0000256" key="7">
    <source>
        <dbReference type="ARBA" id="ARBA00023136"/>
    </source>
</evidence>
<dbReference type="InterPro" id="IPR052017">
    <property type="entry name" value="TSUP"/>
</dbReference>
<reference evidence="9 10" key="1">
    <citation type="submission" date="2020-04" db="EMBL/GenBank/DDBJ databases">
        <title>Thalassotalea sp. M1531, isolated from the surface of marine red alga.</title>
        <authorList>
            <person name="Pang L."/>
            <person name="Lu D.-C."/>
        </authorList>
    </citation>
    <scope>NUCLEOTIDE SEQUENCE [LARGE SCALE GENOMIC DNA]</scope>
    <source>
        <strain evidence="9 10">M1531</strain>
    </source>
</reference>
<name>A0A7Y0Q7R7_9GAMM</name>
<comment type="similarity">
    <text evidence="2 8">Belongs to the 4-toluene sulfonate uptake permease (TSUP) (TC 2.A.102) family.</text>
</comment>
<evidence type="ECO:0000256" key="4">
    <source>
        <dbReference type="ARBA" id="ARBA00022475"/>
    </source>
</evidence>
<evidence type="ECO:0000313" key="9">
    <source>
        <dbReference type="EMBL" id="NMP33364.1"/>
    </source>
</evidence>
<feature type="transmembrane region" description="Helical" evidence="8">
    <location>
        <begin position="199"/>
        <end position="223"/>
    </location>
</feature>
<evidence type="ECO:0000256" key="6">
    <source>
        <dbReference type="ARBA" id="ARBA00022989"/>
    </source>
</evidence>
<feature type="transmembrane region" description="Helical" evidence="8">
    <location>
        <begin position="235"/>
        <end position="256"/>
    </location>
</feature>
<evidence type="ECO:0000256" key="1">
    <source>
        <dbReference type="ARBA" id="ARBA00004651"/>
    </source>
</evidence>